<organism evidence="1 2">
    <name type="scientific">Acinetobacter bereziniae</name>
    <name type="common">Acinetobacter genomosp. 10</name>
    <dbReference type="NCBI Taxonomy" id="106648"/>
    <lineage>
        <taxon>Bacteria</taxon>
        <taxon>Pseudomonadati</taxon>
        <taxon>Pseudomonadota</taxon>
        <taxon>Gammaproteobacteria</taxon>
        <taxon>Moraxellales</taxon>
        <taxon>Moraxellaceae</taxon>
        <taxon>Acinetobacter</taxon>
    </lineage>
</organism>
<evidence type="ECO:0000313" key="2">
    <source>
        <dbReference type="Proteomes" id="UP000490535"/>
    </source>
</evidence>
<comment type="caution">
    <text evidence="1">The sequence shown here is derived from an EMBL/GenBank/DDBJ whole genome shotgun (WGS) entry which is preliminary data.</text>
</comment>
<evidence type="ECO:0000313" key="1">
    <source>
        <dbReference type="EMBL" id="KAF1010875.1"/>
    </source>
</evidence>
<gene>
    <name evidence="1" type="ORF">GAK29_05017</name>
</gene>
<accession>A0A833TTA5</accession>
<name>A0A833TTA5_ACIBZ</name>
<protein>
    <submittedName>
        <fullName evidence="1">Uncharacterized protein</fullName>
    </submittedName>
</protein>
<dbReference type="Proteomes" id="UP000490535">
    <property type="component" value="Unassembled WGS sequence"/>
</dbReference>
<dbReference type="AlphaFoldDB" id="A0A833TTA5"/>
<dbReference type="EMBL" id="WNDP01000307">
    <property type="protein sequence ID" value="KAF1010875.1"/>
    <property type="molecule type" value="Genomic_DNA"/>
</dbReference>
<reference evidence="2" key="1">
    <citation type="journal article" date="2020" name="MBio">
        <title>Horizontal gene transfer to a defensive symbiont with a reduced genome amongst a multipartite beetle microbiome.</title>
        <authorList>
            <person name="Waterworth S.C."/>
            <person name="Florez L.V."/>
            <person name="Rees E.R."/>
            <person name="Hertweck C."/>
            <person name="Kaltenpoth M."/>
            <person name="Kwan J.C."/>
        </authorList>
    </citation>
    <scope>NUCLEOTIDE SEQUENCE [LARGE SCALE GENOMIC DNA]</scope>
</reference>
<sequence>MVRFNKAIVATTDSRPLIKTFAKKQDVMVLDGKFLSKLVRNQSLSEERLFEEQLLNLIDSYELQKVDGDWKSRMKYCKSILSKPINFDSCNSWLAEGKFFAQLVLTRERYTAIRCLYLISSYLALGIDFCMREISFLDPHERIEKLKEGFLFGDRGVAGTNDLIKFSMNMITQYVEGGDVHARLLKQRFDNDVSNLPVNILAEYFAKTENINHMFQFAKTLEQMAMQSKNPTLPDILDIKGYLYCLLDYWQINRQEFSAAMSLSESS</sequence>
<proteinExistence type="predicted"/>